<name>A0A8B9ETX6_ANSCY</name>
<dbReference type="PANTHER" id="PTHR47079:SF1">
    <property type="entry name" value="REGULATOR OF G-PROTEIN SIGNALING PROTEIN-LIKE"/>
    <property type="match status" value="1"/>
</dbReference>
<dbReference type="InterPro" id="IPR016137">
    <property type="entry name" value="RGS"/>
</dbReference>
<feature type="region of interest" description="Disordered" evidence="1">
    <location>
        <begin position="308"/>
        <end position="360"/>
    </location>
</feature>
<keyword evidence="4" id="KW-1185">Reference proteome</keyword>
<feature type="domain" description="RGS" evidence="2">
    <location>
        <begin position="684"/>
        <end position="748"/>
    </location>
</feature>
<dbReference type="InterPro" id="IPR053282">
    <property type="entry name" value="RGS_domain-containing"/>
</dbReference>
<organism evidence="3 4">
    <name type="scientific">Anser cygnoides</name>
    <name type="common">Swan goose</name>
    <dbReference type="NCBI Taxonomy" id="8845"/>
    <lineage>
        <taxon>Eukaryota</taxon>
        <taxon>Metazoa</taxon>
        <taxon>Chordata</taxon>
        <taxon>Craniata</taxon>
        <taxon>Vertebrata</taxon>
        <taxon>Euteleostomi</taxon>
        <taxon>Archelosauria</taxon>
        <taxon>Archosauria</taxon>
        <taxon>Dinosauria</taxon>
        <taxon>Saurischia</taxon>
        <taxon>Theropoda</taxon>
        <taxon>Coelurosauria</taxon>
        <taxon>Aves</taxon>
        <taxon>Neognathae</taxon>
        <taxon>Galloanserae</taxon>
        <taxon>Anseriformes</taxon>
        <taxon>Anatidae</taxon>
        <taxon>Anserinae</taxon>
        <taxon>Anser</taxon>
    </lineage>
</organism>
<dbReference type="InterPro" id="IPR036305">
    <property type="entry name" value="RGS_sf"/>
</dbReference>
<dbReference type="Proteomes" id="UP000694521">
    <property type="component" value="Unplaced"/>
</dbReference>
<evidence type="ECO:0000313" key="3">
    <source>
        <dbReference type="Ensembl" id="ENSACDP00005025682.1"/>
    </source>
</evidence>
<dbReference type="AlphaFoldDB" id="A0A8B9ETX6"/>
<reference evidence="3" key="2">
    <citation type="submission" date="2025-09" db="UniProtKB">
        <authorList>
            <consortium name="Ensembl"/>
        </authorList>
    </citation>
    <scope>IDENTIFICATION</scope>
</reference>
<dbReference type="Gene3D" id="1.10.167.10">
    <property type="entry name" value="Regulator of G-protein Signalling 4, domain 2"/>
    <property type="match status" value="2"/>
</dbReference>
<proteinExistence type="predicted"/>
<dbReference type="Pfam" id="PF00615">
    <property type="entry name" value="RGS"/>
    <property type="match status" value="1"/>
</dbReference>
<evidence type="ECO:0000256" key="1">
    <source>
        <dbReference type="SAM" id="MobiDB-lite"/>
    </source>
</evidence>
<feature type="region of interest" description="Disordered" evidence="1">
    <location>
        <begin position="1076"/>
        <end position="1130"/>
    </location>
</feature>
<dbReference type="OrthoDB" id="9644022at2759"/>
<sequence length="1130" mass="128217">MPSLPKPQTLATIASTDMGLLLRDEVFVDFFNTFLNLPVFGQTPLYTSSTGQWDLWPELPSHQDASPPALLAWLAKHRLPHFCRSSLCLHLVLCQKLLGFVRSEEAEKLLNWRSADRWLLEKCISGSQGMWRFRASTQGTAGEELTNFWLSTERLLGLDESDAAQQDLYLSLLHRLKATHLREGSSVLTLCGTLAGSSRKVRHVGSIGTRREMLAKMQQRALLIIQSYWLPKFFIQCKMGMEEEKSCWPLLQEYRERLAQGTMQEPLGISDDLFTMHITKSQASSRPYCSKKAKEEIWALVKEGRDTREAKTSFQTQPERQPGPAGSVKGSQPGKEALGLGPANAAFGGEGGATSPKRPRPKAELAFRLEDLCEEKVLSSLRSSSAPLAKLPTPKRPAKTLRFLPWALSADSCAGRPFRDFLKCQGQTTETRLLDLWHDLEEFLPVVLDPSRENSFFLRHLIADRIRKTYLEESAVQQLPLAARTLQGLRDHLASGEFTPWIFRAQKEICKVLCVFYEKFLADDDKTFLQFMSPQSDVPAPEVQGHAVRKEQCFLLSERINESLKLSQALHGTRNLEGLSSEHWRALATQHLQQGGSIQAEMDLVSAADADSQKTTSNEPAAQKAQLAVDSPSKDNEILSPKSPPLAAELENKKKRTAPGRKTKSSATKVTSVMVEKPTKRPRHFVKVLHNPAHLHYFRQFLEERNADEPLRFWMAMEKLVAEPNAKTKSALISSIVRNYFHGDIPAEEQLDCHSSIIKEIREAEVVTPFMLMTAQVFVQKAMEKRWFKEYQDLFPPSDTPKSNLRLRHGMGNFTTDSLRWAWFAIHDIVKSICKFHREMNNNKCRMEFESFLRKERENEEENLPATSMHSSSTVSMLRSHAVSSSSLQDKDMALVKRQLFNNQLITVNFLVDDLRFYLEIDRFSRLADSAEALAARDKRSEKEVAFLKRKAAIISKLFLNSDIPPKLRVNISEDDRDLIWSLSSKGLLNRLLYHRAKVTLLPILIHFWKRFCNWKVMKSFRISTVEREPASLPSIKACSEVSDIYNPSNHVVIVFTLLGGIRILLPQSQKKKELQKELLEEQRDSEKNHEKHLPPSKSVGLPAGQAQGEGQIPQHPVHAEQGREVLQGS</sequence>
<accession>A0A8B9ETX6</accession>
<dbReference type="PROSITE" id="PS50132">
    <property type="entry name" value="RGS"/>
    <property type="match status" value="1"/>
</dbReference>
<dbReference type="SMART" id="SM00315">
    <property type="entry name" value="RGS"/>
    <property type="match status" value="1"/>
</dbReference>
<dbReference type="InterPro" id="IPR044926">
    <property type="entry name" value="RGS_subdomain_2"/>
</dbReference>
<gene>
    <name evidence="3" type="primary">RGSL1</name>
</gene>
<evidence type="ECO:0000259" key="2">
    <source>
        <dbReference type="PROSITE" id="PS50132"/>
    </source>
</evidence>
<feature type="compositionally biased region" description="Basic residues" evidence="1">
    <location>
        <begin position="653"/>
        <end position="664"/>
    </location>
</feature>
<evidence type="ECO:0000313" key="4">
    <source>
        <dbReference type="Proteomes" id="UP000694521"/>
    </source>
</evidence>
<protein>
    <submittedName>
        <fullName evidence="3">Regulator of G protein signaling like 1</fullName>
    </submittedName>
</protein>
<feature type="region of interest" description="Disordered" evidence="1">
    <location>
        <begin position="607"/>
        <end position="675"/>
    </location>
</feature>
<dbReference type="Ensembl" id="ENSACDT00005030631.1">
    <property type="protein sequence ID" value="ENSACDP00005025682.1"/>
    <property type="gene ID" value="ENSACDG00005018591.1"/>
</dbReference>
<dbReference type="SUPFAM" id="SSF48097">
    <property type="entry name" value="Regulator of G-protein signaling, RGS"/>
    <property type="match status" value="2"/>
</dbReference>
<feature type="compositionally biased region" description="Basic and acidic residues" evidence="1">
    <location>
        <begin position="1076"/>
        <end position="1094"/>
    </location>
</feature>
<dbReference type="PANTHER" id="PTHR47079">
    <property type="entry name" value="REGULATOR OF G-PROTEIN SIGNALING PROTEIN-LIKE"/>
    <property type="match status" value="1"/>
</dbReference>
<reference evidence="3" key="1">
    <citation type="submission" date="2025-08" db="UniProtKB">
        <authorList>
            <consortium name="Ensembl"/>
        </authorList>
    </citation>
    <scope>IDENTIFICATION</scope>
</reference>